<protein>
    <submittedName>
        <fullName evidence="2">Uncharacterized protein</fullName>
    </submittedName>
</protein>
<feature type="region of interest" description="Disordered" evidence="1">
    <location>
        <begin position="137"/>
        <end position="184"/>
    </location>
</feature>
<organism evidence="2 3">
    <name type="scientific">Bodo saltans</name>
    <name type="common">Flagellated protozoan</name>
    <dbReference type="NCBI Taxonomy" id="75058"/>
    <lineage>
        <taxon>Eukaryota</taxon>
        <taxon>Discoba</taxon>
        <taxon>Euglenozoa</taxon>
        <taxon>Kinetoplastea</taxon>
        <taxon>Metakinetoplastina</taxon>
        <taxon>Eubodonida</taxon>
        <taxon>Bodonidae</taxon>
        <taxon>Bodo</taxon>
    </lineage>
</organism>
<dbReference type="EMBL" id="CYKH01001409">
    <property type="protein sequence ID" value="CUI14566.1"/>
    <property type="molecule type" value="Genomic_DNA"/>
</dbReference>
<dbReference type="Proteomes" id="UP000051952">
    <property type="component" value="Unassembled WGS sequence"/>
</dbReference>
<sequence>MTSTLNLLLARAATVQRRAPTLNNSWAKRIPSLPTAPLTMAEPATIAARRAIVSQGIATAMPAGSIAMPLMPSSAFHGLLGANPALQRWASYQYGPDGVTPVLNWHNIQLEDLKALPPTDRELLVLDALMHHSKALRPRNSSSCGKGKLSTRSKKFLRRGQHAKRSAQRRRRHARSPSAAARNVNMLRIESDAQIQDNNDYDFESLEESAAHLHTAILERGRQILRANLKRSSSQ</sequence>
<dbReference type="AlphaFoldDB" id="A0A0S4KM60"/>
<keyword evidence="3" id="KW-1185">Reference proteome</keyword>
<feature type="compositionally biased region" description="Basic residues" evidence="1">
    <location>
        <begin position="149"/>
        <end position="175"/>
    </location>
</feature>
<reference evidence="3" key="1">
    <citation type="submission" date="2015-09" db="EMBL/GenBank/DDBJ databases">
        <authorList>
            <consortium name="Pathogen Informatics"/>
        </authorList>
    </citation>
    <scope>NUCLEOTIDE SEQUENCE [LARGE SCALE GENOMIC DNA]</scope>
    <source>
        <strain evidence="3">Lake Konstanz</strain>
    </source>
</reference>
<accession>A0A0S4KM60</accession>
<gene>
    <name evidence="2" type="ORF">BSAL_07650</name>
</gene>
<name>A0A0S4KM60_BODSA</name>
<evidence type="ECO:0000313" key="2">
    <source>
        <dbReference type="EMBL" id="CUI14566.1"/>
    </source>
</evidence>
<evidence type="ECO:0000256" key="1">
    <source>
        <dbReference type="SAM" id="MobiDB-lite"/>
    </source>
</evidence>
<proteinExistence type="predicted"/>
<evidence type="ECO:0000313" key="3">
    <source>
        <dbReference type="Proteomes" id="UP000051952"/>
    </source>
</evidence>
<dbReference type="VEuPathDB" id="TriTrypDB:BSAL_07650"/>